<dbReference type="AlphaFoldDB" id="A0A6J6I4J7"/>
<keyword evidence="1" id="KW-0472">Membrane</keyword>
<accession>A0A6J6I4J7</accession>
<protein>
    <submittedName>
        <fullName evidence="2">Unannotated protein</fullName>
    </submittedName>
</protein>
<sequence>MSKAPASSPKRTLGVGRLLIVFYAVFAVSSTARASFQIVTKFEQAPLAYSLSLVSALVYILATISLAKAGTSWRRVALWSVIFELVGVLSVGALSFVAPELFAHPSVWSGFGSGYGYIPLILPILGLVWIRKTQREI</sequence>
<feature type="transmembrane region" description="Helical" evidence="1">
    <location>
        <begin position="44"/>
        <end position="64"/>
    </location>
</feature>
<gene>
    <name evidence="2" type="ORF">UFOPK1931_00420</name>
</gene>
<name>A0A6J6I4J7_9ZZZZ</name>
<keyword evidence="1" id="KW-0812">Transmembrane</keyword>
<proteinExistence type="predicted"/>
<evidence type="ECO:0000313" key="2">
    <source>
        <dbReference type="EMBL" id="CAB4619513.1"/>
    </source>
</evidence>
<keyword evidence="1" id="KW-1133">Transmembrane helix</keyword>
<feature type="transmembrane region" description="Helical" evidence="1">
    <location>
        <begin position="76"/>
        <end position="98"/>
    </location>
</feature>
<dbReference type="EMBL" id="CAEZVE010000058">
    <property type="protein sequence ID" value="CAB4619513.1"/>
    <property type="molecule type" value="Genomic_DNA"/>
</dbReference>
<organism evidence="2">
    <name type="scientific">freshwater metagenome</name>
    <dbReference type="NCBI Taxonomy" id="449393"/>
    <lineage>
        <taxon>unclassified sequences</taxon>
        <taxon>metagenomes</taxon>
        <taxon>ecological metagenomes</taxon>
    </lineage>
</organism>
<reference evidence="2" key="1">
    <citation type="submission" date="2020-05" db="EMBL/GenBank/DDBJ databases">
        <authorList>
            <person name="Chiriac C."/>
            <person name="Salcher M."/>
            <person name="Ghai R."/>
            <person name="Kavagutti S V."/>
        </authorList>
    </citation>
    <scope>NUCLEOTIDE SEQUENCE</scope>
</reference>
<feature type="transmembrane region" description="Helical" evidence="1">
    <location>
        <begin position="110"/>
        <end position="130"/>
    </location>
</feature>
<evidence type="ECO:0000256" key="1">
    <source>
        <dbReference type="SAM" id="Phobius"/>
    </source>
</evidence>